<keyword evidence="1" id="KW-1133">Transmembrane helix</keyword>
<evidence type="ECO:0000256" key="1">
    <source>
        <dbReference type="SAM" id="Phobius"/>
    </source>
</evidence>
<dbReference type="Proteomes" id="UP000277580">
    <property type="component" value="Unassembled WGS sequence"/>
</dbReference>
<feature type="transmembrane region" description="Helical" evidence="1">
    <location>
        <begin position="53"/>
        <end position="74"/>
    </location>
</feature>
<organism evidence="2 3">
    <name type="scientific">Morchella conica CCBAS932</name>
    <dbReference type="NCBI Taxonomy" id="1392247"/>
    <lineage>
        <taxon>Eukaryota</taxon>
        <taxon>Fungi</taxon>
        <taxon>Dikarya</taxon>
        <taxon>Ascomycota</taxon>
        <taxon>Pezizomycotina</taxon>
        <taxon>Pezizomycetes</taxon>
        <taxon>Pezizales</taxon>
        <taxon>Morchellaceae</taxon>
        <taxon>Morchella</taxon>
    </lineage>
</organism>
<dbReference type="OrthoDB" id="5406607at2759"/>
<feature type="transmembrane region" description="Helical" evidence="1">
    <location>
        <begin position="419"/>
        <end position="442"/>
    </location>
</feature>
<dbReference type="InParanoid" id="A0A3N4K9A9"/>
<feature type="transmembrane region" description="Helical" evidence="1">
    <location>
        <begin position="21"/>
        <end position="41"/>
    </location>
</feature>
<evidence type="ECO:0000313" key="2">
    <source>
        <dbReference type="EMBL" id="RPB07106.1"/>
    </source>
</evidence>
<reference evidence="2 3" key="1">
    <citation type="journal article" date="2018" name="Nat. Ecol. Evol.">
        <title>Pezizomycetes genomes reveal the molecular basis of ectomycorrhizal truffle lifestyle.</title>
        <authorList>
            <person name="Murat C."/>
            <person name="Payen T."/>
            <person name="Noel B."/>
            <person name="Kuo A."/>
            <person name="Morin E."/>
            <person name="Chen J."/>
            <person name="Kohler A."/>
            <person name="Krizsan K."/>
            <person name="Balestrini R."/>
            <person name="Da Silva C."/>
            <person name="Montanini B."/>
            <person name="Hainaut M."/>
            <person name="Levati E."/>
            <person name="Barry K.W."/>
            <person name="Belfiori B."/>
            <person name="Cichocki N."/>
            <person name="Clum A."/>
            <person name="Dockter R.B."/>
            <person name="Fauchery L."/>
            <person name="Guy J."/>
            <person name="Iotti M."/>
            <person name="Le Tacon F."/>
            <person name="Lindquist E.A."/>
            <person name="Lipzen A."/>
            <person name="Malagnac F."/>
            <person name="Mello A."/>
            <person name="Molinier V."/>
            <person name="Miyauchi S."/>
            <person name="Poulain J."/>
            <person name="Riccioni C."/>
            <person name="Rubini A."/>
            <person name="Sitrit Y."/>
            <person name="Splivallo R."/>
            <person name="Traeger S."/>
            <person name="Wang M."/>
            <person name="Zifcakova L."/>
            <person name="Wipf D."/>
            <person name="Zambonelli A."/>
            <person name="Paolocci F."/>
            <person name="Nowrousian M."/>
            <person name="Ottonello S."/>
            <person name="Baldrian P."/>
            <person name="Spatafora J.W."/>
            <person name="Henrissat B."/>
            <person name="Nagy L.G."/>
            <person name="Aury J.M."/>
            <person name="Wincker P."/>
            <person name="Grigoriev I.V."/>
            <person name="Bonfante P."/>
            <person name="Martin F.M."/>
        </authorList>
    </citation>
    <scope>NUCLEOTIDE SEQUENCE [LARGE SCALE GENOMIC DNA]</scope>
    <source>
        <strain evidence="2 3">CCBAS932</strain>
    </source>
</reference>
<accession>A0A3N4K9A9</accession>
<evidence type="ECO:0000313" key="3">
    <source>
        <dbReference type="Proteomes" id="UP000277580"/>
    </source>
</evidence>
<feature type="transmembrane region" description="Helical" evidence="1">
    <location>
        <begin position="234"/>
        <end position="253"/>
    </location>
</feature>
<keyword evidence="1" id="KW-0812">Transmembrane</keyword>
<proteinExistence type="predicted"/>
<protein>
    <submittedName>
        <fullName evidence="2">Uncharacterized protein</fullName>
    </submittedName>
</protein>
<name>A0A3N4K9A9_9PEZI</name>
<keyword evidence="1" id="KW-0472">Membrane</keyword>
<dbReference type="EMBL" id="ML119195">
    <property type="protein sequence ID" value="RPB07106.1"/>
    <property type="molecule type" value="Genomic_DNA"/>
</dbReference>
<gene>
    <name evidence="2" type="ORF">P167DRAFT_579610</name>
</gene>
<feature type="transmembrane region" description="Helical" evidence="1">
    <location>
        <begin position="463"/>
        <end position="485"/>
    </location>
</feature>
<feature type="transmembrane region" description="Helical" evidence="1">
    <location>
        <begin position="198"/>
        <end position="222"/>
    </location>
</feature>
<keyword evidence="3" id="KW-1185">Reference proteome</keyword>
<feature type="transmembrane region" description="Helical" evidence="1">
    <location>
        <begin position="377"/>
        <end position="399"/>
    </location>
</feature>
<dbReference type="AlphaFoldDB" id="A0A3N4K9A9"/>
<sequence length="493" mass="54960">MDYTGRIVQGESGELVCRPAVWIDVVKFFLLNYVLHAFTVVTPPGSGGLESMLVAISSIVMPFSGIVRAIVGILKYSQGQSTHLNAAHRAGALCMVVPAEKVKRLNPMPTVLSHKHHVFHGYYRDLVKRSPNQGEDDVIVMVPPWFKVKSLEEPEGGPTNSPRDQAPPPNPNFLRRLKVKLFGGPEESHTNTQRDQALFANFSFLTALIAILQILYGCFELYSARGKQLERFGYAAYSLSVIPYILMSLSNLISSLFTPQFPTFYFVHYGGISDPSAPAAECQPSSSDKIEVGVAVTVKEPANSTPDSTKRLRDLVDGAVGEAYGDFSCPSNSLYYYKSFFTNGNIFSFRNMDQSSLWMMRFIARFYKTPKGSRRKIHITFGIATVFALIVIPAPEYIIYILTRFDGKQSTGPQKAWTISWLVIGQYFGPAFLIFDSVYLGIIRRVLDIEPRYMPRLSFIIRVYLCLIFVGVAAGAFHSVAKMILSDVTCVQV</sequence>